<comment type="caution">
    <text evidence="1">The sequence shown here is derived from an EMBL/GenBank/DDBJ whole genome shotgun (WGS) entry which is preliminary data.</text>
</comment>
<dbReference type="Proteomes" id="UP000822688">
    <property type="component" value="Chromosome 10"/>
</dbReference>
<dbReference type="AlphaFoldDB" id="A0A8T0GI18"/>
<protein>
    <submittedName>
        <fullName evidence="1">Uncharacterized protein</fullName>
    </submittedName>
</protein>
<evidence type="ECO:0000313" key="1">
    <source>
        <dbReference type="EMBL" id="KAG0558650.1"/>
    </source>
</evidence>
<proteinExistence type="predicted"/>
<name>A0A8T0GI18_CERPU</name>
<accession>A0A8T0GI18</accession>
<keyword evidence="2" id="KW-1185">Reference proteome</keyword>
<sequence>MMLDRFRILKLGFRCVCCMYGRSQKGTSSVSSSTRTNRMWNLDVSVAIALDGLPSLRD</sequence>
<dbReference type="EMBL" id="CM026431">
    <property type="protein sequence ID" value="KAG0558650.1"/>
    <property type="molecule type" value="Genomic_DNA"/>
</dbReference>
<gene>
    <name evidence="1" type="ORF">KC19_10G043600</name>
</gene>
<evidence type="ECO:0000313" key="2">
    <source>
        <dbReference type="Proteomes" id="UP000822688"/>
    </source>
</evidence>
<reference evidence="1" key="1">
    <citation type="submission" date="2020-06" db="EMBL/GenBank/DDBJ databases">
        <title>WGS assembly of Ceratodon purpureus strain R40.</title>
        <authorList>
            <person name="Carey S.B."/>
            <person name="Jenkins J."/>
            <person name="Shu S."/>
            <person name="Lovell J.T."/>
            <person name="Sreedasyam A."/>
            <person name="Maumus F."/>
            <person name="Tiley G.P."/>
            <person name="Fernandez-Pozo N."/>
            <person name="Barry K."/>
            <person name="Chen C."/>
            <person name="Wang M."/>
            <person name="Lipzen A."/>
            <person name="Daum C."/>
            <person name="Saski C.A."/>
            <person name="Payton A.C."/>
            <person name="Mcbreen J.C."/>
            <person name="Conrad R.E."/>
            <person name="Kollar L.M."/>
            <person name="Olsson S."/>
            <person name="Huttunen S."/>
            <person name="Landis J.B."/>
            <person name="Wickett N.J."/>
            <person name="Johnson M.G."/>
            <person name="Rensing S.A."/>
            <person name="Grimwood J."/>
            <person name="Schmutz J."/>
            <person name="Mcdaniel S.F."/>
        </authorList>
    </citation>
    <scope>NUCLEOTIDE SEQUENCE</scope>
    <source>
        <strain evidence="1">R40</strain>
    </source>
</reference>
<organism evidence="1 2">
    <name type="scientific">Ceratodon purpureus</name>
    <name type="common">Fire moss</name>
    <name type="synonym">Dicranum purpureum</name>
    <dbReference type="NCBI Taxonomy" id="3225"/>
    <lineage>
        <taxon>Eukaryota</taxon>
        <taxon>Viridiplantae</taxon>
        <taxon>Streptophyta</taxon>
        <taxon>Embryophyta</taxon>
        <taxon>Bryophyta</taxon>
        <taxon>Bryophytina</taxon>
        <taxon>Bryopsida</taxon>
        <taxon>Dicranidae</taxon>
        <taxon>Pseudoditrichales</taxon>
        <taxon>Ditrichaceae</taxon>
        <taxon>Ceratodon</taxon>
    </lineage>
</organism>